<dbReference type="InterPro" id="IPR001375">
    <property type="entry name" value="Peptidase_S9_cat"/>
</dbReference>
<dbReference type="PANTHER" id="PTHR48081:SF3">
    <property type="entry name" value="ALPHA_BETA HYDROLASE FOLD-3 DOMAIN-CONTAINING PROTEIN"/>
    <property type="match status" value="1"/>
</dbReference>
<dbReference type="Gene3D" id="3.40.50.1820">
    <property type="entry name" value="alpha/beta hydrolase"/>
    <property type="match status" value="1"/>
</dbReference>
<dbReference type="InterPro" id="IPR013094">
    <property type="entry name" value="AB_hydrolase_3"/>
</dbReference>
<protein>
    <recommendedName>
        <fullName evidence="6">Alpha/beta hydrolase fold-3 domain-containing protein</fullName>
    </recommendedName>
</protein>
<gene>
    <name evidence="4" type="ORF">EHS25_007762</name>
</gene>
<evidence type="ECO:0008006" key="6">
    <source>
        <dbReference type="Google" id="ProtNLM"/>
    </source>
</evidence>
<organism evidence="4 5">
    <name type="scientific">Saitozyma podzolica</name>
    <dbReference type="NCBI Taxonomy" id="1890683"/>
    <lineage>
        <taxon>Eukaryota</taxon>
        <taxon>Fungi</taxon>
        <taxon>Dikarya</taxon>
        <taxon>Basidiomycota</taxon>
        <taxon>Agaricomycotina</taxon>
        <taxon>Tremellomycetes</taxon>
        <taxon>Tremellales</taxon>
        <taxon>Trimorphomycetaceae</taxon>
        <taxon>Saitozyma</taxon>
    </lineage>
</organism>
<dbReference type="Proteomes" id="UP000279259">
    <property type="component" value="Unassembled WGS sequence"/>
</dbReference>
<dbReference type="Pfam" id="PF00326">
    <property type="entry name" value="Peptidase_S9"/>
    <property type="match status" value="1"/>
</dbReference>
<dbReference type="AlphaFoldDB" id="A0A427YQU7"/>
<accession>A0A427YQU7</accession>
<dbReference type="STRING" id="1890683.A0A427YQU7"/>
<dbReference type="InterPro" id="IPR050300">
    <property type="entry name" value="GDXG_lipolytic_enzyme"/>
</dbReference>
<evidence type="ECO:0000259" key="2">
    <source>
        <dbReference type="Pfam" id="PF00326"/>
    </source>
</evidence>
<sequence length="306" mass="34837">MGGFVAGKHVIPNAWVVPAFQQYGYHVISIAYRFIPHVGLADIVDDCIDALAWCRANLPSLLGEDTIDLDRYVVAGDSAGGTLSTICGFKFEPKPKAVIDVFGVVDLMDPHFYTPQSVEAAAMWGKYHRARDDTELAGICEERDPSKAEVICPWDWELPPNMSTEDLRVFWGTPDFTPGEKDLLRMDLMKYTGKMANKFNILLRKEELSPEQFDQKRKEWSPFWVVDERKTYPPTFFLHGTADSAVPVEQSYRFAEKLKRLGVPTGEAYCPDGEHCFENKIERPEDEGWNEYIVPCMEFVDQHVRG</sequence>
<dbReference type="InterPro" id="IPR029058">
    <property type="entry name" value="AB_hydrolase_fold"/>
</dbReference>
<feature type="domain" description="Alpha/beta hydrolase fold-3" evidence="3">
    <location>
        <begin position="2"/>
        <end position="107"/>
    </location>
</feature>
<evidence type="ECO:0000256" key="1">
    <source>
        <dbReference type="ARBA" id="ARBA00022801"/>
    </source>
</evidence>
<dbReference type="EMBL" id="RSCD01000004">
    <property type="protein sequence ID" value="RSH93406.1"/>
    <property type="molecule type" value="Genomic_DNA"/>
</dbReference>
<proteinExistence type="predicted"/>
<reference evidence="4 5" key="1">
    <citation type="submission" date="2018-11" db="EMBL/GenBank/DDBJ databases">
        <title>Genome sequence of Saitozyma podzolica DSM 27192.</title>
        <authorList>
            <person name="Aliyu H."/>
            <person name="Gorte O."/>
            <person name="Ochsenreither K."/>
        </authorList>
    </citation>
    <scope>NUCLEOTIDE SEQUENCE [LARGE SCALE GENOMIC DNA]</scope>
    <source>
        <strain evidence="4 5">DSM 27192</strain>
    </source>
</reference>
<evidence type="ECO:0000313" key="4">
    <source>
        <dbReference type="EMBL" id="RSH93406.1"/>
    </source>
</evidence>
<dbReference type="GO" id="GO:0006508">
    <property type="term" value="P:proteolysis"/>
    <property type="evidence" value="ECO:0007669"/>
    <property type="project" value="InterPro"/>
</dbReference>
<keyword evidence="1" id="KW-0378">Hydrolase</keyword>
<dbReference type="OrthoDB" id="408631at2759"/>
<evidence type="ECO:0000259" key="3">
    <source>
        <dbReference type="Pfam" id="PF07859"/>
    </source>
</evidence>
<keyword evidence="5" id="KW-1185">Reference proteome</keyword>
<evidence type="ECO:0000313" key="5">
    <source>
        <dbReference type="Proteomes" id="UP000279259"/>
    </source>
</evidence>
<feature type="domain" description="Peptidase S9 prolyl oligopeptidase catalytic" evidence="2">
    <location>
        <begin position="206"/>
        <end position="280"/>
    </location>
</feature>
<dbReference type="Pfam" id="PF07859">
    <property type="entry name" value="Abhydrolase_3"/>
    <property type="match status" value="1"/>
</dbReference>
<name>A0A427YQU7_9TREE</name>
<dbReference type="PANTHER" id="PTHR48081">
    <property type="entry name" value="AB HYDROLASE SUPERFAMILY PROTEIN C4A8.06C"/>
    <property type="match status" value="1"/>
</dbReference>
<comment type="caution">
    <text evidence="4">The sequence shown here is derived from an EMBL/GenBank/DDBJ whole genome shotgun (WGS) entry which is preliminary data.</text>
</comment>
<dbReference type="GO" id="GO:0008236">
    <property type="term" value="F:serine-type peptidase activity"/>
    <property type="evidence" value="ECO:0007669"/>
    <property type="project" value="InterPro"/>
</dbReference>
<dbReference type="SUPFAM" id="SSF53474">
    <property type="entry name" value="alpha/beta-Hydrolases"/>
    <property type="match status" value="1"/>
</dbReference>